<evidence type="ECO:0000313" key="2">
    <source>
        <dbReference type="Proteomes" id="UP000078572"/>
    </source>
</evidence>
<sequence>MESQLVDGFVRSRIPLFLCATALSLLAASISPARDAIWLLAYIDFSGVTAVITFLWWVRMVSCVYAVLLLVIVSLPVRAVRAVVSDAFQLVAYVSPRVARRLELERFASKYRAAQRGAR</sequence>
<dbReference type="Proteomes" id="UP000078572">
    <property type="component" value="Chromosome 1"/>
</dbReference>
<accession>A0A191ZWI5</accession>
<evidence type="ECO:0000313" key="1">
    <source>
        <dbReference type="EMBL" id="ANJ72442.1"/>
    </source>
</evidence>
<organism evidence="1 2">
    <name type="scientific">Ralstonia insidiosa</name>
    <dbReference type="NCBI Taxonomy" id="190721"/>
    <lineage>
        <taxon>Bacteria</taxon>
        <taxon>Pseudomonadati</taxon>
        <taxon>Pseudomonadota</taxon>
        <taxon>Betaproteobacteria</taxon>
        <taxon>Burkholderiales</taxon>
        <taxon>Burkholderiaceae</taxon>
        <taxon>Ralstonia</taxon>
    </lineage>
</organism>
<dbReference type="AlphaFoldDB" id="A0A191ZWI5"/>
<dbReference type="EMBL" id="CP016022">
    <property type="protein sequence ID" value="ANJ72442.1"/>
    <property type="molecule type" value="Genomic_DNA"/>
</dbReference>
<dbReference type="OrthoDB" id="9964013at2"/>
<reference evidence="2" key="1">
    <citation type="submission" date="2016-06" db="EMBL/GenBank/DDBJ databases">
        <authorList>
            <person name="Xu Y."/>
            <person name="Nagy A."/>
            <person name="Yan X."/>
            <person name="Kim S.W."/>
            <person name="Haley B."/>
            <person name="Liu N.T."/>
            <person name="Nou X."/>
        </authorList>
    </citation>
    <scope>NUCLEOTIDE SEQUENCE [LARGE SCALE GENOMIC DNA]</scope>
    <source>
        <strain evidence="2">ATCC 49129</strain>
    </source>
</reference>
<protein>
    <submittedName>
        <fullName evidence="1">Uncharacterized protein</fullName>
    </submittedName>
</protein>
<dbReference type="GeneID" id="61525986"/>
<gene>
    <name evidence="1" type="ORF">A9Y76_08150</name>
</gene>
<dbReference type="RefSeq" id="WP_064803417.1">
    <property type="nucleotide sequence ID" value="NZ_CP016022.1"/>
</dbReference>
<name>A0A191ZWI5_9RALS</name>
<keyword evidence="2" id="KW-1185">Reference proteome</keyword>
<proteinExistence type="predicted"/>